<gene>
    <name evidence="3" type="ORF">M441DRAFT_82790</name>
</gene>
<feature type="compositionally biased region" description="Low complexity" evidence="1">
    <location>
        <begin position="53"/>
        <end position="64"/>
    </location>
</feature>
<organism evidence="3 4">
    <name type="scientific">Trichoderma asperellum (strain ATCC 204424 / CBS 433.97 / NBRC 101777)</name>
    <dbReference type="NCBI Taxonomy" id="1042311"/>
    <lineage>
        <taxon>Eukaryota</taxon>
        <taxon>Fungi</taxon>
        <taxon>Dikarya</taxon>
        <taxon>Ascomycota</taxon>
        <taxon>Pezizomycotina</taxon>
        <taxon>Sordariomycetes</taxon>
        <taxon>Hypocreomycetidae</taxon>
        <taxon>Hypocreales</taxon>
        <taxon>Hypocreaceae</taxon>
        <taxon>Trichoderma</taxon>
    </lineage>
</organism>
<evidence type="ECO:0000256" key="1">
    <source>
        <dbReference type="SAM" id="MobiDB-lite"/>
    </source>
</evidence>
<reference evidence="3 4" key="1">
    <citation type="submission" date="2016-07" db="EMBL/GenBank/DDBJ databases">
        <title>Multiple horizontal gene transfer events from other fungi enriched the ability of initially mycotrophic Trichoderma (Ascomycota) to feed on dead plant biomass.</title>
        <authorList>
            <consortium name="DOE Joint Genome Institute"/>
            <person name="Aerts A."/>
            <person name="Atanasova L."/>
            <person name="Chenthamara K."/>
            <person name="Zhang J."/>
            <person name="Grujic M."/>
            <person name="Henrissat B."/>
            <person name="Kuo A."/>
            <person name="Salamov A."/>
            <person name="Lipzen A."/>
            <person name="Labutti K."/>
            <person name="Barry K."/>
            <person name="Miao Y."/>
            <person name="Rahimi M.J."/>
            <person name="Shen Q."/>
            <person name="Grigoriev I.V."/>
            <person name="Kubicek C.P."/>
            <person name="Druzhinina I.S."/>
        </authorList>
    </citation>
    <scope>NUCLEOTIDE SEQUENCE [LARGE SCALE GENOMIC DNA]</scope>
    <source>
        <strain evidence="3 4">CBS 433.97</strain>
    </source>
</reference>
<feature type="transmembrane region" description="Helical" evidence="2">
    <location>
        <begin position="152"/>
        <end position="170"/>
    </location>
</feature>
<proteinExistence type="predicted"/>
<feature type="compositionally biased region" description="Basic and acidic residues" evidence="1">
    <location>
        <begin position="123"/>
        <end position="143"/>
    </location>
</feature>
<accession>A0A2T3YYQ3</accession>
<dbReference type="AlphaFoldDB" id="A0A2T3YYQ3"/>
<keyword evidence="4" id="KW-1185">Reference proteome</keyword>
<dbReference type="STRING" id="1042311.A0A2T3YYQ3"/>
<keyword evidence="2" id="KW-1133">Transmembrane helix</keyword>
<keyword evidence="2" id="KW-0812">Transmembrane</keyword>
<evidence type="ECO:0000313" key="3">
    <source>
        <dbReference type="EMBL" id="PTB37702.1"/>
    </source>
</evidence>
<keyword evidence="2" id="KW-0472">Membrane</keyword>
<evidence type="ECO:0008006" key="5">
    <source>
        <dbReference type="Google" id="ProtNLM"/>
    </source>
</evidence>
<evidence type="ECO:0000256" key="2">
    <source>
        <dbReference type="SAM" id="Phobius"/>
    </source>
</evidence>
<dbReference type="EMBL" id="KZ679267">
    <property type="protein sequence ID" value="PTB37702.1"/>
    <property type="molecule type" value="Genomic_DNA"/>
</dbReference>
<feature type="compositionally biased region" description="Low complexity" evidence="1">
    <location>
        <begin position="72"/>
        <end position="105"/>
    </location>
</feature>
<dbReference type="Proteomes" id="UP000240493">
    <property type="component" value="Unassembled WGS sequence"/>
</dbReference>
<evidence type="ECO:0000313" key="4">
    <source>
        <dbReference type="Proteomes" id="UP000240493"/>
    </source>
</evidence>
<dbReference type="OrthoDB" id="3784821at2759"/>
<sequence>MFRSRINGRLLQHYERRICTEYCGRRPNGTERCFAKAQSCCASTGRGYATTPASSKMSQSAAKAINKPPPGSVSSARVSSTSSTTAAATATAEASSPSAAAALRTAEARESALRAARMRRQAQKQDREAEAAKKREEEREYKKKYNTAARKWVSSIIALPIFFVTSYYLFDRLVLGKQPKSLEKHREEKS</sequence>
<feature type="region of interest" description="Disordered" evidence="1">
    <location>
        <begin position="45"/>
        <end position="144"/>
    </location>
</feature>
<protein>
    <recommendedName>
        <fullName evidence="5">Transmembrane protein</fullName>
    </recommendedName>
</protein>
<name>A0A2T3YYQ3_TRIA4</name>